<sequence>MADKPPVALEDRGEGGDGRRYSPSAERNREAIRDVLRAHLSVPARVLEIASGTGEHGAFLVGEMPGLEWTYSDIDGPSLESQRAWRAASGSSQLLGPMEVNAAKGDWGVAEALAPWDAIFSANMVHIAPFEAAEGLIAGAGRLLRTGGKLVLYGPFGREGIIAPSNAVFDDSLKGRDARWGVRDLDRELLPLAGKAGLVLETVIQMPANNLTVFFRKD</sequence>
<dbReference type="InterPro" id="IPR029063">
    <property type="entry name" value="SAM-dependent_MTases_sf"/>
</dbReference>
<dbReference type="PANTHER" id="PTHR20974">
    <property type="entry name" value="UPF0585 PROTEIN CG18661"/>
    <property type="match status" value="1"/>
</dbReference>
<dbReference type="PANTHER" id="PTHR20974:SF0">
    <property type="entry name" value="UPF0585 PROTEIN CG18661"/>
    <property type="match status" value="1"/>
</dbReference>
<evidence type="ECO:0000313" key="3">
    <source>
        <dbReference type="Proteomes" id="UP000025061"/>
    </source>
</evidence>
<dbReference type="EMBL" id="ARYI01000005">
    <property type="protein sequence ID" value="KCZ95051.1"/>
    <property type="molecule type" value="Genomic_DNA"/>
</dbReference>
<dbReference type="Proteomes" id="UP000025061">
    <property type="component" value="Unassembled WGS sequence"/>
</dbReference>
<evidence type="ECO:0000256" key="1">
    <source>
        <dbReference type="SAM" id="MobiDB-lite"/>
    </source>
</evidence>
<dbReference type="OrthoDB" id="5525831at2"/>
<reference evidence="2 3" key="1">
    <citation type="submission" date="2013-04" db="EMBL/GenBank/DDBJ databases">
        <title>Hyphomonas hirschiana VP5 Genome Sequencing.</title>
        <authorList>
            <person name="Lai Q."/>
            <person name="Shao Z."/>
        </authorList>
    </citation>
    <scope>NUCLEOTIDE SEQUENCE [LARGE SCALE GENOMIC DNA]</scope>
    <source>
        <strain evidence="2 3">VP5</strain>
    </source>
</reference>
<organism evidence="2 3">
    <name type="scientific">Hyphomonas hirschiana VP5</name>
    <dbReference type="NCBI Taxonomy" id="1280951"/>
    <lineage>
        <taxon>Bacteria</taxon>
        <taxon>Pseudomonadati</taxon>
        <taxon>Pseudomonadota</taxon>
        <taxon>Alphaproteobacteria</taxon>
        <taxon>Hyphomonadales</taxon>
        <taxon>Hyphomonadaceae</taxon>
        <taxon>Hyphomonas</taxon>
    </lineage>
</organism>
<accession>A0A059FX54</accession>
<protein>
    <recommendedName>
        <fullName evidence="4">SAM-dependent methyltransferase</fullName>
    </recommendedName>
</protein>
<dbReference type="AlphaFoldDB" id="A0A059FX54"/>
<dbReference type="InterPro" id="IPR010342">
    <property type="entry name" value="DUF938"/>
</dbReference>
<name>A0A059FX54_9PROT</name>
<keyword evidence="3" id="KW-1185">Reference proteome</keyword>
<evidence type="ECO:0008006" key="4">
    <source>
        <dbReference type="Google" id="ProtNLM"/>
    </source>
</evidence>
<evidence type="ECO:0000313" key="2">
    <source>
        <dbReference type="EMBL" id="KCZ95051.1"/>
    </source>
</evidence>
<gene>
    <name evidence="2" type="ORF">HHI_07377</name>
</gene>
<feature type="region of interest" description="Disordered" evidence="1">
    <location>
        <begin position="1"/>
        <end position="26"/>
    </location>
</feature>
<dbReference type="RefSeq" id="WP_011646834.1">
    <property type="nucleotide sequence ID" value="NZ_ARYI01000005.1"/>
</dbReference>
<dbReference type="Pfam" id="PF06080">
    <property type="entry name" value="DUF938"/>
    <property type="match status" value="1"/>
</dbReference>
<dbReference type="Gene3D" id="3.40.50.150">
    <property type="entry name" value="Vaccinia Virus protein VP39"/>
    <property type="match status" value="1"/>
</dbReference>
<comment type="caution">
    <text evidence="2">The sequence shown here is derived from an EMBL/GenBank/DDBJ whole genome shotgun (WGS) entry which is preliminary data.</text>
</comment>
<dbReference type="SUPFAM" id="SSF53335">
    <property type="entry name" value="S-adenosyl-L-methionine-dependent methyltransferases"/>
    <property type="match status" value="1"/>
</dbReference>
<dbReference type="PATRIC" id="fig|1280951.3.peg.1492"/>
<proteinExistence type="predicted"/>
<dbReference type="CDD" id="cd02440">
    <property type="entry name" value="AdoMet_MTases"/>
    <property type="match status" value="1"/>
</dbReference>